<dbReference type="SUPFAM" id="SSF46955">
    <property type="entry name" value="Putative DNA-binding domain"/>
    <property type="match status" value="1"/>
</dbReference>
<name>A0ABW1ZCW3_9BACT</name>
<reference evidence="4" key="1">
    <citation type="journal article" date="2019" name="Int. J. Syst. Evol. Microbiol.">
        <title>The Global Catalogue of Microorganisms (GCM) 10K type strain sequencing project: providing services to taxonomists for standard genome sequencing and annotation.</title>
        <authorList>
            <consortium name="The Broad Institute Genomics Platform"/>
            <consortium name="The Broad Institute Genome Sequencing Center for Infectious Disease"/>
            <person name="Wu L."/>
            <person name="Ma J."/>
        </authorList>
    </citation>
    <scope>NUCLEOTIDE SEQUENCE [LARGE SCALE GENOMIC DNA]</scope>
    <source>
        <strain evidence="4">CGMCC 1.16026</strain>
    </source>
</reference>
<evidence type="ECO:0000259" key="2">
    <source>
        <dbReference type="Pfam" id="PF12728"/>
    </source>
</evidence>
<accession>A0ABW1ZCW3</accession>
<dbReference type="InterPro" id="IPR041657">
    <property type="entry name" value="HTH_17"/>
</dbReference>
<feature type="region of interest" description="Disordered" evidence="1">
    <location>
        <begin position="56"/>
        <end position="78"/>
    </location>
</feature>
<evidence type="ECO:0000256" key="1">
    <source>
        <dbReference type="SAM" id="MobiDB-lite"/>
    </source>
</evidence>
<dbReference type="Gene3D" id="1.10.1660.10">
    <property type="match status" value="1"/>
</dbReference>
<sequence>MFSTRQAAKMLGINASTLSRYVTAGKIPGPKSAQLGGMSMHLWTEREIERVRKLLPNIEDGRTTRHQKQARKSTKSTS</sequence>
<evidence type="ECO:0000313" key="3">
    <source>
        <dbReference type="EMBL" id="MFC6647267.1"/>
    </source>
</evidence>
<keyword evidence="4" id="KW-1185">Reference proteome</keyword>
<gene>
    <name evidence="3" type="ORF">ACFQBQ_17155</name>
</gene>
<organism evidence="3 4">
    <name type="scientific">Granulicella cerasi</name>
    <dbReference type="NCBI Taxonomy" id="741063"/>
    <lineage>
        <taxon>Bacteria</taxon>
        <taxon>Pseudomonadati</taxon>
        <taxon>Acidobacteriota</taxon>
        <taxon>Terriglobia</taxon>
        <taxon>Terriglobales</taxon>
        <taxon>Acidobacteriaceae</taxon>
        <taxon>Granulicella</taxon>
    </lineage>
</organism>
<feature type="compositionally biased region" description="Basic residues" evidence="1">
    <location>
        <begin position="64"/>
        <end position="78"/>
    </location>
</feature>
<evidence type="ECO:0000313" key="4">
    <source>
        <dbReference type="Proteomes" id="UP001596391"/>
    </source>
</evidence>
<dbReference type="Pfam" id="PF12728">
    <property type="entry name" value="HTH_17"/>
    <property type="match status" value="1"/>
</dbReference>
<dbReference type="Proteomes" id="UP001596391">
    <property type="component" value="Unassembled WGS sequence"/>
</dbReference>
<dbReference type="RefSeq" id="WP_390236152.1">
    <property type="nucleotide sequence ID" value="NZ_JBHSWI010000001.1"/>
</dbReference>
<dbReference type="InterPro" id="IPR009061">
    <property type="entry name" value="DNA-bd_dom_put_sf"/>
</dbReference>
<proteinExistence type="predicted"/>
<protein>
    <submittedName>
        <fullName evidence="3">Helix-turn-helix domain-containing protein</fullName>
    </submittedName>
</protein>
<comment type="caution">
    <text evidence="3">The sequence shown here is derived from an EMBL/GenBank/DDBJ whole genome shotgun (WGS) entry which is preliminary data.</text>
</comment>
<dbReference type="EMBL" id="JBHSWI010000001">
    <property type="protein sequence ID" value="MFC6647267.1"/>
    <property type="molecule type" value="Genomic_DNA"/>
</dbReference>
<feature type="domain" description="Helix-turn-helix" evidence="2">
    <location>
        <begin position="1"/>
        <end position="37"/>
    </location>
</feature>